<dbReference type="Pfam" id="PF00528">
    <property type="entry name" value="BPD_transp_1"/>
    <property type="match status" value="1"/>
</dbReference>
<feature type="transmembrane region" description="Helical" evidence="7">
    <location>
        <begin position="153"/>
        <end position="172"/>
    </location>
</feature>
<keyword evidence="5 7" id="KW-1133">Transmembrane helix</keyword>
<dbReference type="Proteomes" id="UP001596989">
    <property type="component" value="Unassembled WGS sequence"/>
</dbReference>
<feature type="transmembrane region" description="Helical" evidence="7">
    <location>
        <begin position="184"/>
        <end position="203"/>
    </location>
</feature>
<evidence type="ECO:0000256" key="6">
    <source>
        <dbReference type="ARBA" id="ARBA00023136"/>
    </source>
</evidence>
<comment type="subcellular location">
    <subcellularLocation>
        <location evidence="1 7">Cell membrane</location>
        <topology evidence="1 7">Multi-pass membrane protein</topology>
    </subcellularLocation>
</comment>
<evidence type="ECO:0000259" key="8">
    <source>
        <dbReference type="PROSITE" id="PS50928"/>
    </source>
</evidence>
<dbReference type="PROSITE" id="PS50928">
    <property type="entry name" value="ABC_TM1"/>
    <property type="match status" value="1"/>
</dbReference>
<evidence type="ECO:0000313" key="10">
    <source>
        <dbReference type="Proteomes" id="UP001596989"/>
    </source>
</evidence>
<organism evidence="9 10">
    <name type="scientific">Paenibacillus chungangensis</name>
    <dbReference type="NCBI Taxonomy" id="696535"/>
    <lineage>
        <taxon>Bacteria</taxon>
        <taxon>Bacillati</taxon>
        <taxon>Bacillota</taxon>
        <taxon>Bacilli</taxon>
        <taxon>Bacillales</taxon>
        <taxon>Paenibacillaceae</taxon>
        <taxon>Paenibacillus</taxon>
    </lineage>
</organism>
<comment type="caution">
    <text evidence="9">The sequence shown here is derived from an EMBL/GenBank/DDBJ whole genome shotgun (WGS) entry which is preliminary data.</text>
</comment>
<dbReference type="SUPFAM" id="SSF161098">
    <property type="entry name" value="MetI-like"/>
    <property type="match status" value="1"/>
</dbReference>
<evidence type="ECO:0000256" key="5">
    <source>
        <dbReference type="ARBA" id="ARBA00022989"/>
    </source>
</evidence>
<dbReference type="EMBL" id="JBHTJZ010000033">
    <property type="protein sequence ID" value="MFD0961118.1"/>
    <property type="molecule type" value="Genomic_DNA"/>
</dbReference>
<dbReference type="PANTHER" id="PTHR43227">
    <property type="entry name" value="BLL4140 PROTEIN"/>
    <property type="match status" value="1"/>
</dbReference>
<evidence type="ECO:0000256" key="3">
    <source>
        <dbReference type="ARBA" id="ARBA00022475"/>
    </source>
</evidence>
<dbReference type="CDD" id="cd06261">
    <property type="entry name" value="TM_PBP2"/>
    <property type="match status" value="1"/>
</dbReference>
<keyword evidence="6 7" id="KW-0472">Membrane</keyword>
<dbReference type="RefSeq" id="WP_377566711.1">
    <property type="nucleotide sequence ID" value="NZ_JBHTJZ010000033.1"/>
</dbReference>
<dbReference type="Gene3D" id="1.10.3720.10">
    <property type="entry name" value="MetI-like"/>
    <property type="match status" value="1"/>
</dbReference>
<feature type="transmembrane region" description="Helical" evidence="7">
    <location>
        <begin position="280"/>
        <end position="302"/>
    </location>
</feature>
<evidence type="ECO:0000256" key="4">
    <source>
        <dbReference type="ARBA" id="ARBA00022692"/>
    </source>
</evidence>
<feature type="transmembrane region" description="Helical" evidence="7">
    <location>
        <begin position="20"/>
        <end position="46"/>
    </location>
</feature>
<proteinExistence type="inferred from homology"/>
<reference evidence="10" key="1">
    <citation type="journal article" date="2019" name="Int. J. Syst. Evol. Microbiol.">
        <title>The Global Catalogue of Microorganisms (GCM) 10K type strain sequencing project: providing services to taxonomists for standard genome sequencing and annotation.</title>
        <authorList>
            <consortium name="The Broad Institute Genomics Platform"/>
            <consortium name="The Broad Institute Genome Sequencing Center for Infectious Disease"/>
            <person name="Wu L."/>
            <person name="Ma J."/>
        </authorList>
    </citation>
    <scope>NUCLEOTIDE SEQUENCE [LARGE SCALE GENOMIC DNA]</scope>
    <source>
        <strain evidence="10">CCUG 59129</strain>
    </source>
</reference>
<keyword evidence="2 7" id="KW-0813">Transport</keyword>
<evidence type="ECO:0000256" key="2">
    <source>
        <dbReference type="ARBA" id="ARBA00022448"/>
    </source>
</evidence>
<protein>
    <submittedName>
        <fullName evidence="9">ABC transporter permease</fullName>
    </submittedName>
</protein>
<feature type="domain" description="ABC transmembrane type-1" evidence="8">
    <location>
        <begin position="83"/>
        <end position="298"/>
    </location>
</feature>
<dbReference type="InterPro" id="IPR035906">
    <property type="entry name" value="MetI-like_sf"/>
</dbReference>
<feature type="transmembrane region" description="Helical" evidence="7">
    <location>
        <begin position="218"/>
        <end position="237"/>
    </location>
</feature>
<keyword evidence="3" id="KW-1003">Cell membrane</keyword>
<gene>
    <name evidence="9" type="ORF">ACFQ2I_17355</name>
</gene>
<dbReference type="InterPro" id="IPR000515">
    <property type="entry name" value="MetI-like"/>
</dbReference>
<evidence type="ECO:0000256" key="7">
    <source>
        <dbReference type="RuleBase" id="RU363032"/>
    </source>
</evidence>
<sequence length="311" mass="35041">MMKRSGNGTFFYNLRKYRHLYFLILPGFVYFIVFHYIPMFGVVISFQNFQPFSGLQKMIFQPEWVGLRHFQTFFNSFYFNRLLTNTLLISGYKLLFGFPAAIILALMINEVTHNGFKRMVQTISYLPHFLSWVIITGMLVTMLAQTTGPINTIITAFGGTPIAFLGETGYFRSILVASDMWAKVGWGSILYLAALSGINPALYESARMDGANRLQQAIHISLPGISHIITITLVLSVGDILNAGFEQVVLLYSPVVYSVGDIIDTYVYREGLLNSNFSYAAAIGMFKNVVGLIFLLVTNYAVKRMGKEGIW</sequence>
<keyword evidence="4 7" id="KW-0812">Transmembrane</keyword>
<keyword evidence="10" id="KW-1185">Reference proteome</keyword>
<feature type="transmembrane region" description="Helical" evidence="7">
    <location>
        <begin position="87"/>
        <end position="108"/>
    </location>
</feature>
<accession>A0ABW3HUB0</accession>
<dbReference type="InterPro" id="IPR050809">
    <property type="entry name" value="UgpAE/MalFG_permease"/>
</dbReference>
<feature type="transmembrane region" description="Helical" evidence="7">
    <location>
        <begin position="129"/>
        <end position="147"/>
    </location>
</feature>
<name>A0ABW3HUB0_9BACL</name>
<comment type="similarity">
    <text evidence="7">Belongs to the binding-protein-dependent transport system permease family.</text>
</comment>
<dbReference type="PANTHER" id="PTHR43227:SF11">
    <property type="entry name" value="BLL4140 PROTEIN"/>
    <property type="match status" value="1"/>
</dbReference>
<feature type="transmembrane region" description="Helical" evidence="7">
    <location>
        <begin position="249"/>
        <end position="268"/>
    </location>
</feature>
<evidence type="ECO:0000313" key="9">
    <source>
        <dbReference type="EMBL" id="MFD0961118.1"/>
    </source>
</evidence>
<evidence type="ECO:0000256" key="1">
    <source>
        <dbReference type="ARBA" id="ARBA00004651"/>
    </source>
</evidence>